<dbReference type="EMBL" id="CAJNJQ010006293">
    <property type="protein sequence ID" value="CAE7225921.1"/>
    <property type="molecule type" value="Genomic_DNA"/>
</dbReference>
<accession>A0A8H3I3C1</accession>
<dbReference type="Proteomes" id="UP000663827">
    <property type="component" value="Unassembled WGS sequence"/>
</dbReference>
<sequence>MSLREKAGRFKSRLKTEMKSVFGRDGGPSALTPSPGAATTLAAEAASSHPLLTPAQPVCEHGVNVMSSVKSEGWANLRACLDTLSQVVSVGGLGPLKTVIEGLADCTGVYEDAARGRRAYTELRSELEEIFQELQQYLTLSPTVETNISDICGLLQNEIDYVKGQQARSRTRRLTEAERDEDNIMECYKRMRSHLQGLSRKIGVSALAIVDQQAMVCYTMLEEIPLTRGAQDNRLDKLAPALSARYNSGSALKLKR</sequence>
<proteinExistence type="predicted"/>
<dbReference type="AlphaFoldDB" id="A0A8H3I3C1"/>
<name>A0A8H3I3C1_9AGAM</name>
<evidence type="ECO:0000313" key="1">
    <source>
        <dbReference type="EMBL" id="CAE7225921.1"/>
    </source>
</evidence>
<comment type="caution">
    <text evidence="1">The sequence shown here is derived from an EMBL/GenBank/DDBJ whole genome shotgun (WGS) entry which is preliminary data.</text>
</comment>
<feature type="non-terminal residue" evidence="1">
    <location>
        <position position="1"/>
    </location>
</feature>
<reference evidence="1" key="1">
    <citation type="submission" date="2021-01" db="EMBL/GenBank/DDBJ databases">
        <authorList>
            <person name="Kaushik A."/>
        </authorList>
    </citation>
    <scope>NUCLEOTIDE SEQUENCE</scope>
    <source>
        <strain evidence="1">AG5</strain>
    </source>
</reference>
<protein>
    <submittedName>
        <fullName evidence="1">Uncharacterized protein</fullName>
    </submittedName>
</protein>
<organism evidence="1 2">
    <name type="scientific">Rhizoctonia solani</name>
    <dbReference type="NCBI Taxonomy" id="456999"/>
    <lineage>
        <taxon>Eukaryota</taxon>
        <taxon>Fungi</taxon>
        <taxon>Dikarya</taxon>
        <taxon>Basidiomycota</taxon>
        <taxon>Agaricomycotina</taxon>
        <taxon>Agaricomycetes</taxon>
        <taxon>Cantharellales</taxon>
        <taxon>Ceratobasidiaceae</taxon>
        <taxon>Rhizoctonia</taxon>
    </lineage>
</organism>
<gene>
    <name evidence="1" type="ORF">RDB_LOCUS175172</name>
</gene>
<evidence type="ECO:0000313" key="2">
    <source>
        <dbReference type="Proteomes" id="UP000663827"/>
    </source>
</evidence>